<protein>
    <submittedName>
        <fullName evidence="2">Uncharacterized protein</fullName>
    </submittedName>
</protein>
<name>A0ABD0PI35_CIRMR</name>
<sequence>ILEYPQKQQSKGQPPDESADPQNEQRNLAGWRFRKKLSLLTYWLMNREQRVMGRSIGKAHAALKGAACSVRLVSPSNR</sequence>
<feature type="region of interest" description="Disordered" evidence="1">
    <location>
        <begin position="1"/>
        <end position="28"/>
    </location>
</feature>
<dbReference type="Proteomes" id="UP001529510">
    <property type="component" value="Unassembled WGS sequence"/>
</dbReference>
<organism evidence="2 3">
    <name type="scientific">Cirrhinus mrigala</name>
    <name type="common">Mrigala</name>
    <dbReference type="NCBI Taxonomy" id="683832"/>
    <lineage>
        <taxon>Eukaryota</taxon>
        <taxon>Metazoa</taxon>
        <taxon>Chordata</taxon>
        <taxon>Craniata</taxon>
        <taxon>Vertebrata</taxon>
        <taxon>Euteleostomi</taxon>
        <taxon>Actinopterygii</taxon>
        <taxon>Neopterygii</taxon>
        <taxon>Teleostei</taxon>
        <taxon>Ostariophysi</taxon>
        <taxon>Cypriniformes</taxon>
        <taxon>Cyprinidae</taxon>
        <taxon>Labeoninae</taxon>
        <taxon>Labeonini</taxon>
        <taxon>Cirrhinus</taxon>
    </lineage>
</organism>
<comment type="caution">
    <text evidence="2">The sequence shown here is derived from an EMBL/GenBank/DDBJ whole genome shotgun (WGS) entry which is preliminary data.</text>
</comment>
<evidence type="ECO:0000313" key="2">
    <source>
        <dbReference type="EMBL" id="KAL0173700.1"/>
    </source>
</evidence>
<reference evidence="2 3" key="1">
    <citation type="submission" date="2024-05" db="EMBL/GenBank/DDBJ databases">
        <title>Genome sequencing and assembly of Indian major carp, Cirrhinus mrigala (Hamilton, 1822).</title>
        <authorList>
            <person name="Mohindra V."/>
            <person name="Chowdhury L.M."/>
            <person name="Lal K."/>
            <person name="Jena J.K."/>
        </authorList>
    </citation>
    <scope>NUCLEOTIDE SEQUENCE [LARGE SCALE GENOMIC DNA]</scope>
    <source>
        <strain evidence="2">CM1030</strain>
        <tissue evidence="2">Blood</tissue>
    </source>
</reference>
<gene>
    <name evidence="2" type="ORF">M9458_029668</name>
</gene>
<evidence type="ECO:0000313" key="3">
    <source>
        <dbReference type="Proteomes" id="UP001529510"/>
    </source>
</evidence>
<keyword evidence="3" id="KW-1185">Reference proteome</keyword>
<dbReference type="EMBL" id="JAMKFB020000015">
    <property type="protein sequence ID" value="KAL0173700.1"/>
    <property type="molecule type" value="Genomic_DNA"/>
</dbReference>
<accession>A0ABD0PI35</accession>
<feature type="compositionally biased region" description="Polar residues" evidence="1">
    <location>
        <begin position="1"/>
        <end position="12"/>
    </location>
</feature>
<dbReference type="AlphaFoldDB" id="A0ABD0PI35"/>
<evidence type="ECO:0000256" key="1">
    <source>
        <dbReference type="SAM" id="MobiDB-lite"/>
    </source>
</evidence>
<feature type="non-terminal residue" evidence="2">
    <location>
        <position position="1"/>
    </location>
</feature>
<proteinExistence type="predicted"/>